<keyword evidence="9 13" id="KW-0269">Exonuclease</keyword>
<evidence type="ECO:0000313" key="17">
    <source>
        <dbReference type="EMBL" id="SHE63265.1"/>
    </source>
</evidence>
<dbReference type="InterPro" id="IPR006308">
    <property type="entry name" value="Pol_III_a_PolC-type_gram_pos"/>
</dbReference>
<dbReference type="GO" id="GO:0003677">
    <property type="term" value="F:DNA binding"/>
    <property type="evidence" value="ECO:0007669"/>
    <property type="project" value="UniProtKB-UniRule"/>
</dbReference>
<dbReference type="Pfam" id="PF17657">
    <property type="entry name" value="DNA_pol3_finger"/>
    <property type="match status" value="1"/>
</dbReference>
<feature type="domain" description="Polymerase/histidinol phosphatase N-terminal" evidence="16">
    <location>
        <begin position="351"/>
        <end position="418"/>
    </location>
</feature>
<dbReference type="InterPro" id="IPR040982">
    <property type="entry name" value="DNA_pol3_finger"/>
</dbReference>
<dbReference type="SMART" id="SM00481">
    <property type="entry name" value="POLIIIAc"/>
    <property type="match status" value="1"/>
</dbReference>
<dbReference type="HAMAP" id="MF_00356">
    <property type="entry name" value="DNApol_PolC"/>
    <property type="match status" value="1"/>
</dbReference>
<proteinExistence type="inferred from homology"/>
<evidence type="ECO:0000256" key="4">
    <source>
        <dbReference type="ARBA" id="ARBA00022679"/>
    </source>
</evidence>
<dbReference type="Proteomes" id="UP000184035">
    <property type="component" value="Unassembled WGS sequence"/>
</dbReference>
<organism evidence="17 18">
    <name type="scientific">Clostridium fallax</name>
    <dbReference type="NCBI Taxonomy" id="1533"/>
    <lineage>
        <taxon>Bacteria</taxon>
        <taxon>Bacillati</taxon>
        <taxon>Bacillota</taxon>
        <taxon>Clostridia</taxon>
        <taxon>Eubacteriales</taxon>
        <taxon>Clostridiaceae</taxon>
        <taxon>Clostridium</taxon>
    </lineage>
</organism>
<dbReference type="GO" id="GO:0006261">
    <property type="term" value="P:DNA-templated DNA replication"/>
    <property type="evidence" value="ECO:0007669"/>
    <property type="project" value="UniProtKB-UniRule"/>
</dbReference>
<dbReference type="Gene3D" id="3.20.20.140">
    <property type="entry name" value="Metal-dependent hydrolases"/>
    <property type="match status" value="2"/>
</dbReference>
<gene>
    <name evidence="13" type="primary">polC</name>
    <name evidence="17" type="ORF">SAMN05443638_106116</name>
</gene>
<dbReference type="InterPro" id="IPR013520">
    <property type="entry name" value="Ribonucl_H"/>
</dbReference>
<dbReference type="STRING" id="1533.SAMN05443638_106116"/>
<dbReference type="SUPFAM" id="SSF53098">
    <property type="entry name" value="Ribonuclease H-like"/>
    <property type="match status" value="1"/>
</dbReference>
<keyword evidence="18" id="KW-1185">Reference proteome</keyword>
<sequence length="1450" mass="164194">MGSEALKLITKEINKNEDLSLKEVKFSRFQYLKKNNLLKVILRSGEDISNEEENFIKTVIKNVLNLEIDIQLLCYKNISQISLEEIIKKYWMDVVGELIRKFPVAKDFLLNSNKTIEENSLVLSYGNDFICKHFKQKSLDTFIKNILYDVFGIKTLVKINFDKSLVFKDYNKSKEVENNNIIKNALKEIKVSNNSNTISSENKKQEKPKNNKKYDSNKPNRFRVEAGEKNENTILGRQITDQVIKITDIDETSGYVAIAGDIFKTDIIETKTGRVILTFAITDYTSSIKVKVFLKPKDVEEVLEKVKKGLYCKVRGEAIMDPYEREVVIMGRDINKLVKIEKMDMSEEKRVELHLHTAMSSMDGMTPAGKLIERAAKWGHPAVAITDHGVVQAFPEAQDAAKKHGIKVIYGVEGYLVDNGTPIVLHENGGDINSTFVVFDLETTGFSSKNNKIIEIGAVKIKDGEIVDNFSYFVNPEVSIPYKITELTGINDDMVKDAETIEKVLPKFMDFIGDSIVVAHNAGFDTAFIKKNCNDLNIEFKNPIMDTVPLARFLYPELKKVKLNIVAKHLGISLENHHRAVDDAKATADILLVCFKKLEEEMNIKTLKNLNEVYLNNVDIKKQPMYHIIILAKNQVGLKNLYKLVSKSHLEYFFKKPRLPKSLIEEHREGLIIGSACEAGQVFRAVLDGKSNEELNKISNFYDYLEIQPIENNKFLLEKGMVKDVFELEEINKKIYDLGKENNKPVVATCDVHFMDPKDEVFRRIIMAGQGFNDADNQPPLYFRTTEEMLKEFSYLGEDIAKEVVIYNTQKIAEEVEAVKPIPDETYPPKIDGAEEDIKNMTLEKVHSIYGENLPEVVQKRLDKELNSIINNGYAVLYLIAQKLVAKSLEDGYLVGSRGSVGSSFVATMSDITEVNGLPPHYVCPNCKHSEFFLDGSVSSGADLENKKCPKCGAEYIRDGHDIPFETFLGFEGDKEPDIDLNFSGEYQAVVHKYTEVLFGKGFVFKAGTIGTVAEKTAYGFVKKYLQERNMVVSQAEIDRLTIGCTGIKRTTGQHPGGIMVVPRDNEIFNFTPIQHPADDNDTDIITTHFDYHSISGRLLKLDILGHDDPTVLRMLQDLTGVDPKTIPLNDKKVLSLFTCPDALGVTKEELGCEVGSYGLPEFGTKFVRQMLIDTNPQTFSDLVRISGLSHGTDVWLNNAQYYIKEGYTTLKDCIATRDDIMIYLIHKGVPPKTAFNIMEKVRKGKGVSEEFEKIMRENNVPDWYIESCKKIKYMFPKGHAVAYVMMAVRIAYFKVYYPEAYYTTYFTVRADDFDADLICKGEGAIKAKMEELYSLGNNVTQKDKGLLTILELSYEMYKRGIKFLKVDLYKSCATKFKIEKEGIRPPINALQGVGDNAAKSIVECRKDGEFISKEDLRIRAKVSKTVIETLTNHGCLEGMQETNQLSLFG</sequence>
<feature type="region of interest" description="Disordered" evidence="14">
    <location>
        <begin position="197"/>
        <end position="220"/>
    </location>
</feature>
<dbReference type="Gene3D" id="1.10.150.870">
    <property type="match status" value="1"/>
</dbReference>
<evidence type="ECO:0000256" key="12">
    <source>
        <dbReference type="ARBA" id="ARBA00049244"/>
    </source>
</evidence>
<evidence type="ECO:0000256" key="1">
    <source>
        <dbReference type="ARBA" id="ARBA00003452"/>
    </source>
</evidence>
<dbReference type="Gene3D" id="3.30.420.10">
    <property type="entry name" value="Ribonuclease H-like superfamily/Ribonuclease H"/>
    <property type="match status" value="1"/>
</dbReference>
<comment type="function">
    <text evidence="1 13">Required for replicative DNA synthesis. This DNA polymerase also exhibits 3' to 5' exonuclease activity.</text>
</comment>
<evidence type="ECO:0000256" key="3">
    <source>
        <dbReference type="ARBA" id="ARBA00022490"/>
    </source>
</evidence>
<keyword evidence="6 13" id="KW-0235">DNA replication</keyword>
<evidence type="ECO:0000256" key="14">
    <source>
        <dbReference type="SAM" id="MobiDB-lite"/>
    </source>
</evidence>
<protein>
    <recommendedName>
        <fullName evidence="13">DNA polymerase III PolC-type</fullName>
        <shortName evidence="13">PolIII</shortName>
        <ecNumber evidence="13">2.7.7.7</ecNumber>
    </recommendedName>
</protein>
<dbReference type="InterPro" id="IPR012340">
    <property type="entry name" value="NA-bd_OB-fold"/>
</dbReference>
<dbReference type="NCBIfam" id="TIGR00573">
    <property type="entry name" value="dnaq"/>
    <property type="match status" value="1"/>
</dbReference>
<dbReference type="InterPro" id="IPR024754">
    <property type="entry name" value="DNA_PolC-like_N_II"/>
</dbReference>
<evidence type="ECO:0000256" key="6">
    <source>
        <dbReference type="ARBA" id="ARBA00022705"/>
    </source>
</evidence>
<comment type="function">
    <text evidence="11">DNA polymerase III is a complex, multichain enzyme responsible for most of the replicative synthesis in bacteria. This DNA polymerase also exhibits 3' to 5' exonuclease activity. The alpha chain is the DNA polymerase.</text>
</comment>
<evidence type="ECO:0000313" key="18">
    <source>
        <dbReference type="Proteomes" id="UP000184035"/>
    </source>
</evidence>
<dbReference type="GO" id="GO:0005737">
    <property type="term" value="C:cytoplasm"/>
    <property type="evidence" value="ECO:0007669"/>
    <property type="project" value="UniProtKB-SubCell"/>
</dbReference>
<dbReference type="Gene3D" id="2.40.50.140">
    <property type="entry name" value="Nucleic acid-binding proteins"/>
    <property type="match status" value="1"/>
</dbReference>
<dbReference type="Gene3D" id="1.10.150.700">
    <property type="entry name" value="PolC, middle finger domain"/>
    <property type="match status" value="2"/>
</dbReference>
<comment type="catalytic activity">
    <reaction evidence="12 13">
        <text>DNA(n) + a 2'-deoxyribonucleoside 5'-triphosphate = DNA(n+1) + diphosphate</text>
        <dbReference type="Rhea" id="RHEA:22508"/>
        <dbReference type="Rhea" id="RHEA-COMP:17339"/>
        <dbReference type="Rhea" id="RHEA-COMP:17340"/>
        <dbReference type="ChEBI" id="CHEBI:33019"/>
        <dbReference type="ChEBI" id="CHEBI:61560"/>
        <dbReference type="ChEBI" id="CHEBI:173112"/>
        <dbReference type="EC" id="2.7.7.7"/>
    </reaction>
</comment>
<dbReference type="GO" id="GO:0003887">
    <property type="term" value="F:DNA-directed DNA polymerase activity"/>
    <property type="evidence" value="ECO:0007669"/>
    <property type="project" value="UniProtKB-UniRule"/>
</dbReference>
<dbReference type="InterPro" id="IPR004365">
    <property type="entry name" value="NA-bd_OB_tRNA"/>
</dbReference>
<dbReference type="InterPro" id="IPR006054">
    <property type="entry name" value="DnaQ"/>
</dbReference>
<feature type="domain" description="Exonuclease" evidence="15">
    <location>
        <begin position="435"/>
        <end position="600"/>
    </location>
</feature>
<dbReference type="NCBIfam" id="TIGR01405">
    <property type="entry name" value="polC_Gram_pos"/>
    <property type="match status" value="1"/>
</dbReference>
<dbReference type="PANTHER" id="PTHR32294">
    <property type="entry name" value="DNA POLYMERASE III SUBUNIT ALPHA"/>
    <property type="match status" value="1"/>
</dbReference>
<keyword evidence="4 13" id="KW-0808">Transferase</keyword>
<evidence type="ECO:0000259" key="16">
    <source>
        <dbReference type="SMART" id="SM00481"/>
    </source>
</evidence>
<dbReference type="EC" id="2.7.7.7" evidence="13"/>
<keyword evidence="7 13" id="KW-0540">Nuclease</keyword>
<dbReference type="InterPro" id="IPR003141">
    <property type="entry name" value="Pol/His_phosphatase_N"/>
</dbReference>
<comment type="similarity">
    <text evidence="13">Belongs to the DNA polymerase type-C family. PolC subfamily.</text>
</comment>
<dbReference type="NCBIfam" id="NF001688">
    <property type="entry name" value="PRK00448.1"/>
    <property type="match status" value="1"/>
</dbReference>
<dbReference type="CDD" id="cd06127">
    <property type="entry name" value="DEDDh"/>
    <property type="match status" value="1"/>
</dbReference>
<dbReference type="Gene3D" id="3.30.1900.20">
    <property type="match status" value="2"/>
</dbReference>
<name>A0A1M4V2U7_9CLOT</name>
<evidence type="ECO:0000256" key="10">
    <source>
        <dbReference type="ARBA" id="ARBA00022932"/>
    </source>
</evidence>
<accession>A0A1M4V2U7</accession>
<dbReference type="EMBL" id="FQVM01000006">
    <property type="protein sequence ID" value="SHE63265.1"/>
    <property type="molecule type" value="Genomic_DNA"/>
</dbReference>
<dbReference type="Pfam" id="PF01336">
    <property type="entry name" value="tRNA_anti-codon"/>
    <property type="match status" value="1"/>
</dbReference>
<evidence type="ECO:0000256" key="13">
    <source>
        <dbReference type="HAMAP-Rule" id="MF_00356"/>
    </source>
</evidence>
<evidence type="ECO:0000256" key="9">
    <source>
        <dbReference type="ARBA" id="ARBA00022839"/>
    </source>
</evidence>
<dbReference type="InterPro" id="IPR036397">
    <property type="entry name" value="RNaseH_sf"/>
</dbReference>
<dbReference type="InterPro" id="IPR029460">
    <property type="entry name" value="DNAPol_HHH"/>
</dbReference>
<dbReference type="PANTHER" id="PTHR32294:SF5">
    <property type="entry name" value="DNA POLYMERASE III POLC-TYPE"/>
    <property type="match status" value="1"/>
</dbReference>
<dbReference type="InterPro" id="IPR004013">
    <property type="entry name" value="PHP_dom"/>
</dbReference>
<dbReference type="Pfam" id="PF00929">
    <property type="entry name" value="RNase_T"/>
    <property type="match status" value="1"/>
</dbReference>
<dbReference type="InterPro" id="IPR012337">
    <property type="entry name" value="RNaseH-like_sf"/>
</dbReference>
<dbReference type="OrthoDB" id="9804290at2"/>
<dbReference type="CDD" id="cd07435">
    <property type="entry name" value="PHP_PolIIIA_POLC"/>
    <property type="match status" value="1"/>
</dbReference>
<dbReference type="Pfam" id="PF07733">
    <property type="entry name" value="DNA_pol3_alpha"/>
    <property type="match status" value="1"/>
</dbReference>
<comment type="subcellular location">
    <subcellularLocation>
        <location evidence="2 13">Cytoplasm</location>
    </subcellularLocation>
</comment>
<evidence type="ECO:0000256" key="7">
    <source>
        <dbReference type="ARBA" id="ARBA00022722"/>
    </source>
</evidence>
<dbReference type="Pfam" id="PF14579">
    <property type="entry name" value="HHH_6"/>
    <property type="match status" value="1"/>
</dbReference>
<dbReference type="RefSeq" id="WP_072894113.1">
    <property type="nucleotide sequence ID" value="NZ_FQVM01000006.1"/>
</dbReference>
<dbReference type="Pfam" id="PF11490">
    <property type="entry name" value="DNA_pol3_a_NII"/>
    <property type="match status" value="1"/>
</dbReference>
<dbReference type="GO" id="GO:0008408">
    <property type="term" value="F:3'-5' exonuclease activity"/>
    <property type="evidence" value="ECO:0007669"/>
    <property type="project" value="UniProtKB-UniRule"/>
</dbReference>
<keyword evidence="3 13" id="KW-0963">Cytoplasm</keyword>
<dbReference type="CDD" id="cd04484">
    <property type="entry name" value="polC_OBF"/>
    <property type="match status" value="1"/>
</dbReference>
<dbReference type="InterPro" id="IPR044923">
    <property type="entry name" value="PolC_middle_finger_sf"/>
</dbReference>
<dbReference type="InterPro" id="IPR011708">
    <property type="entry name" value="DNA_pol3_alpha_NTPase_dom"/>
</dbReference>
<dbReference type="Pfam" id="PF02811">
    <property type="entry name" value="PHP"/>
    <property type="match status" value="2"/>
</dbReference>
<reference evidence="17 18" key="1">
    <citation type="submission" date="2016-11" db="EMBL/GenBank/DDBJ databases">
        <authorList>
            <person name="Jaros S."/>
            <person name="Januszkiewicz K."/>
            <person name="Wedrychowicz H."/>
        </authorList>
    </citation>
    <scope>NUCLEOTIDE SEQUENCE [LARGE SCALE GENOMIC DNA]</scope>
    <source>
        <strain evidence="17 18">DSM 2631</strain>
    </source>
</reference>
<evidence type="ECO:0000259" key="15">
    <source>
        <dbReference type="SMART" id="SM00479"/>
    </source>
</evidence>
<evidence type="ECO:0000256" key="11">
    <source>
        <dbReference type="ARBA" id="ARBA00025611"/>
    </source>
</evidence>
<feature type="compositionally biased region" description="Basic and acidic residues" evidence="14">
    <location>
        <begin position="201"/>
        <end position="220"/>
    </location>
</feature>
<dbReference type="SMART" id="SM00479">
    <property type="entry name" value="EXOIII"/>
    <property type="match status" value="1"/>
</dbReference>
<evidence type="ECO:0000256" key="8">
    <source>
        <dbReference type="ARBA" id="ARBA00022801"/>
    </source>
</evidence>
<evidence type="ECO:0000256" key="2">
    <source>
        <dbReference type="ARBA" id="ARBA00004496"/>
    </source>
</evidence>
<keyword evidence="5 13" id="KW-0548">Nucleotidyltransferase</keyword>
<keyword evidence="8 13" id="KW-0378">Hydrolase</keyword>
<dbReference type="FunFam" id="3.30.420.10:FF:000045">
    <property type="entry name" value="3'-5' exonuclease DinG"/>
    <property type="match status" value="1"/>
</dbReference>
<keyword evidence="10 13" id="KW-0239">DNA-directed DNA polymerase</keyword>
<dbReference type="InterPro" id="IPR004805">
    <property type="entry name" value="DnaE2/DnaE/PolC"/>
</dbReference>
<evidence type="ECO:0000256" key="5">
    <source>
        <dbReference type="ARBA" id="ARBA00022695"/>
    </source>
</evidence>